<feature type="repeat" description="ANK" evidence="3">
    <location>
        <begin position="811"/>
        <end position="843"/>
    </location>
</feature>
<evidence type="ECO:0000259" key="5">
    <source>
        <dbReference type="Pfam" id="PF06985"/>
    </source>
</evidence>
<feature type="repeat" description="ANK" evidence="3">
    <location>
        <begin position="778"/>
        <end position="810"/>
    </location>
</feature>
<dbReference type="SUPFAM" id="SSF48403">
    <property type="entry name" value="Ankyrin repeat"/>
    <property type="match status" value="1"/>
</dbReference>
<name>A0AAJ0FW86_9HYPO</name>
<feature type="repeat" description="ANK" evidence="3">
    <location>
        <begin position="976"/>
        <end position="1001"/>
    </location>
</feature>
<gene>
    <name evidence="7" type="ORF">QQS21_008207</name>
</gene>
<feature type="repeat" description="ANK" evidence="3">
    <location>
        <begin position="844"/>
        <end position="876"/>
    </location>
</feature>
<evidence type="ECO:0000256" key="3">
    <source>
        <dbReference type="PROSITE-ProRule" id="PRU00023"/>
    </source>
</evidence>
<evidence type="ECO:0008006" key="9">
    <source>
        <dbReference type="Google" id="ProtNLM"/>
    </source>
</evidence>
<dbReference type="PANTHER" id="PTHR24198">
    <property type="entry name" value="ANKYRIN REPEAT AND PROTEIN KINASE DOMAIN-CONTAINING PROTEIN"/>
    <property type="match status" value="1"/>
</dbReference>
<keyword evidence="8" id="KW-1185">Reference proteome</keyword>
<comment type="caution">
    <text evidence="7">The sequence shown here is derived from an EMBL/GenBank/DDBJ whole genome shotgun (WGS) entry which is preliminary data.</text>
</comment>
<sequence>MRLINVKTRTLESFVGKDVPPYAILSHTWGRVEEEISFHDISTGNIEKAGKIKLEGCCEQAEKDKLGYVWIDTCCIDESSAVELSEAINSMFRWYQQASICYAYLSDVSSGENSTHPGSDFFSSRWFLRGWTLQELLAPQELRFYNQKWTIIGTKRDMSSEIETITGIPWRYLRVSDLYEASVAQRMSWAARRETTREEDIAYCLLGIFGVNMPMIYGEGDRAFIRLQEAIMKNTGDVSILAWGINPREPTSYKQTDPISAGIWATAPSDFANCRRIAVKRQDAMPVRTFDISGGLLRAHLPLHTTAAGDMYGLLNCGPEHSTEQVVGIPLFKAPRGAGYDEYFRPRGYCATLLPVTSNVPAKAVRIQIQSQSRSHGAMNRQYWFHLHGYKQINLSLVDDYPPDEWKKGSAMIAKANQPVGNLRRQYLARLRSKDETSQDFIILLELEIQASQIYSRCHTMISSRDTSLEDLSRGLMYMRPQAFGKHVANNSQLNLEVAVKEEYVAQGPIFTVKLSRASSSPETTVDATLELQQVNLKLEFARILEEEDKVRSEIEQLDRQSQNVTASLARMKERLIIVRETLQELGEEKDFLVDELEKRSQKVDQLTQNRVEVVQQQNKLSKRESEIQKHLNEQGIANWLETVIEMQLNAGTINSGSQDVGYIGPNDSQPLESGRIINTKTPLIWAAEKGYKVVARVLIEQGAAIEAKTGNGSTPLMIAAHNGHEAVARLLIDKGAAIEAKTGNGWIPLLFAAYTGHEAIARLLIDKGAAIEAKTGDGWTPLMIAAENGHEAVARLLIDKGAAIEAKAGDGWTPLMIATDNGHEAAARLLIDKGAAIEAKTGNGWTLLMIAAHNGHKAVARLLIDKGAVIEAKTGNGWTPLMIAAHNGHEAVARLLINKGAAVEAKTSDGWTPLVIAAESGHEAVARLLIDKGAAVEAKAGNGWTPLMIAADNGHEAVARLLIDKGAAIEAKTGDGWTPLMIAAENGHEAVARLLIDKGSASRQSMIVRGKHV</sequence>
<feature type="domain" description="Heterokaryon incompatibility" evidence="5">
    <location>
        <begin position="22"/>
        <end position="110"/>
    </location>
</feature>
<evidence type="ECO:0000256" key="4">
    <source>
        <dbReference type="SAM" id="Coils"/>
    </source>
</evidence>
<dbReference type="InterPro" id="IPR058525">
    <property type="entry name" value="DUF8212"/>
</dbReference>
<dbReference type="PRINTS" id="PR01415">
    <property type="entry name" value="ANKYRIN"/>
</dbReference>
<organism evidence="7 8">
    <name type="scientific">Conoideocrella luteorostrata</name>
    <dbReference type="NCBI Taxonomy" id="1105319"/>
    <lineage>
        <taxon>Eukaryota</taxon>
        <taxon>Fungi</taxon>
        <taxon>Dikarya</taxon>
        <taxon>Ascomycota</taxon>
        <taxon>Pezizomycotina</taxon>
        <taxon>Sordariomycetes</taxon>
        <taxon>Hypocreomycetidae</taxon>
        <taxon>Hypocreales</taxon>
        <taxon>Clavicipitaceae</taxon>
        <taxon>Conoideocrella</taxon>
    </lineage>
</organism>
<reference evidence="7" key="1">
    <citation type="submission" date="2023-06" db="EMBL/GenBank/DDBJ databases">
        <title>Conoideocrella luteorostrata (Hypocreales: Clavicipitaceae), a potential biocontrol fungus for elongate hemlock scale in United States Christmas tree production areas.</title>
        <authorList>
            <person name="Barrett H."/>
            <person name="Lovett B."/>
            <person name="Macias A.M."/>
            <person name="Stajich J.E."/>
            <person name="Kasson M.T."/>
        </authorList>
    </citation>
    <scope>NUCLEOTIDE SEQUENCE</scope>
    <source>
        <strain evidence="7">ARSEF 14590</strain>
    </source>
</reference>
<dbReference type="GO" id="GO:0005737">
    <property type="term" value="C:cytoplasm"/>
    <property type="evidence" value="ECO:0007669"/>
    <property type="project" value="TreeGrafter"/>
</dbReference>
<evidence type="ECO:0000259" key="6">
    <source>
        <dbReference type="Pfam" id="PF26640"/>
    </source>
</evidence>
<dbReference type="PROSITE" id="PS50088">
    <property type="entry name" value="ANK_REPEAT"/>
    <property type="match status" value="10"/>
</dbReference>
<evidence type="ECO:0000256" key="2">
    <source>
        <dbReference type="ARBA" id="ARBA00023043"/>
    </source>
</evidence>
<dbReference type="AlphaFoldDB" id="A0AAJ0FW86"/>
<feature type="repeat" description="ANK" evidence="3">
    <location>
        <begin position="712"/>
        <end position="744"/>
    </location>
</feature>
<dbReference type="Pfam" id="PF26640">
    <property type="entry name" value="DUF8212"/>
    <property type="match status" value="1"/>
</dbReference>
<feature type="repeat" description="ANK" evidence="3">
    <location>
        <begin position="910"/>
        <end position="942"/>
    </location>
</feature>
<protein>
    <recommendedName>
        <fullName evidence="9">Heterokaryon incompatibility domain-containing protein</fullName>
    </recommendedName>
</protein>
<dbReference type="InterPro" id="IPR002110">
    <property type="entry name" value="Ankyrin_rpt"/>
</dbReference>
<dbReference type="PROSITE" id="PS50297">
    <property type="entry name" value="ANK_REP_REGION"/>
    <property type="match status" value="10"/>
</dbReference>
<accession>A0AAJ0FW86</accession>
<dbReference type="PANTHER" id="PTHR24198:SF165">
    <property type="entry name" value="ANKYRIN REPEAT-CONTAINING PROTEIN-RELATED"/>
    <property type="match status" value="1"/>
</dbReference>
<dbReference type="InterPro" id="IPR010730">
    <property type="entry name" value="HET"/>
</dbReference>
<dbReference type="Pfam" id="PF06985">
    <property type="entry name" value="HET"/>
    <property type="match status" value="1"/>
</dbReference>
<feature type="repeat" description="ANK" evidence="3">
    <location>
        <begin position="877"/>
        <end position="909"/>
    </location>
</feature>
<evidence type="ECO:0000313" key="8">
    <source>
        <dbReference type="Proteomes" id="UP001251528"/>
    </source>
</evidence>
<keyword evidence="4" id="KW-0175">Coiled coil</keyword>
<dbReference type="Gene3D" id="1.25.40.20">
    <property type="entry name" value="Ankyrin repeat-containing domain"/>
    <property type="match status" value="5"/>
</dbReference>
<dbReference type="InterPro" id="IPR036770">
    <property type="entry name" value="Ankyrin_rpt-contain_sf"/>
</dbReference>
<keyword evidence="2 3" id="KW-0040">ANK repeat</keyword>
<feature type="repeat" description="ANK" evidence="3">
    <location>
        <begin position="679"/>
        <end position="711"/>
    </location>
</feature>
<dbReference type="Pfam" id="PF12796">
    <property type="entry name" value="Ank_2"/>
    <property type="match status" value="5"/>
</dbReference>
<keyword evidence="1" id="KW-0677">Repeat</keyword>
<feature type="repeat" description="ANK" evidence="3">
    <location>
        <begin position="943"/>
        <end position="975"/>
    </location>
</feature>
<dbReference type="EMBL" id="JASWJB010000181">
    <property type="protein sequence ID" value="KAK2594104.1"/>
    <property type="molecule type" value="Genomic_DNA"/>
</dbReference>
<feature type="repeat" description="ANK" evidence="3">
    <location>
        <begin position="745"/>
        <end position="777"/>
    </location>
</feature>
<proteinExistence type="predicted"/>
<evidence type="ECO:0000256" key="1">
    <source>
        <dbReference type="ARBA" id="ARBA00022737"/>
    </source>
</evidence>
<evidence type="ECO:0000313" key="7">
    <source>
        <dbReference type="EMBL" id="KAK2594104.1"/>
    </source>
</evidence>
<feature type="domain" description="DUF8212" evidence="6">
    <location>
        <begin position="222"/>
        <end position="254"/>
    </location>
</feature>
<dbReference type="SMART" id="SM00248">
    <property type="entry name" value="ANK"/>
    <property type="match status" value="10"/>
</dbReference>
<feature type="coiled-coil region" evidence="4">
    <location>
        <begin position="541"/>
        <end position="634"/>
    </location>
</feature>
<dbReference type="Proteomes" id="UP001251528">
    <property type="component" value="Unassembled WGS sequence"/>
</dbReference>